<dbReference type="InterPro" id="IPR008927">
    <property type="entry name" value="6-PGluconate_DH-like_C_sf"/>
</dbReference>
<dbReference type="Gene3D" id="3.40.50.720">
    <property type="entry name" value="NAD(P)-binding Rossmann-like Domain"/>
    <property type="match status" value="1"/>
</dbReference>
<proteinExistence type="predicted"/>
<dbReference type="EMBL" id="JACJJW010000005">
    <property type="protein sequence ID" value="MBM6757748.1"/>
    <property type="molecule type" value="Genomic_DNA"/>
</dbReference>
<protein>
    <submittedName>
        <fullName evidence="3">DUF2520 domain-containing protein</fullName>
    </submittedName>
</protein>
<dbReference type="InterPro" id="IPR028939">
    <property type="entry name" value="P5C_Rdtase_cat_N"/>
</dbReference>
<dbReference type="SUPFAM" id="SSF48179">
    <property type="entry name" value="6-phosphogluconate dehydrogenase C-terminal domain-like"/>
    <property type="match status" value="1"/>
</dbReference>
<dbReference type="InterPro" id="IPR036291">
    <property type="entry name" value="NAD(P)-bd_dom_sf"/>
</dbReference>
<dbReference type="Pfam" id="PF03807">
    <property type="entry name" value="F420_oxidored"/>
    <property type="match status" value="1"/>
</dbReference>
<evidence type="ECO:0000259" key="2">
    <source>
        <dbReference type="Pfam" id="PF10728"/>
    </source>
</evidence>
<evidence type="ECO:0000313" key="3">
    <source>
        <dbReference type="EMBL" id="MBM6757748.1"/>
    </source>
</evidence>
<feature type="domain" description="DUF2520" evidence="2">
    <location>
        <begin position="131"/>
        <end position="257"/>
    </location>
</feature>
<dbReference type="Pfam" id="PF10728">
    <property type="entry name" value="DUF2520"/>
    <property type="match status" value="1"/>
</dbReference>
<feature type="domain" description="Pyrroline-5-carboxylate reductase catalytic N-terminal" evidence="1">
    <location>
        <begin position="8"/>
        <end position="85"/>
    </location>
</feature>
<name>A0ABS2ETN0_9BACE</name>
<accession>A0ABS2ETN0</accession>
<dbReference type="InterPro" id="IPR018931">
    <property type="entry name" value="DUF2520"/>
</dbReference>
<dbReference type="SUPFAM" id="SSF51735">
    <property type="entry name" value="NAD(P)-binding Rossmann-fold domains"/>
    <property type="match status" value="1"/>
</dbReference>
<evidence type="ECO:0000259" key="1">
    <source>
        <dbReference type="Pfam" id="PF03807"/>
    </source>
</evidence>
<sequence>MNTLPKSIVCIGAGNVATHLSKALQQQGFQLLQVYSRTEESARTLAQALGCEWTTQLAQVCEQADVYIVSVKDAVLETVIDQLAHCNSEALYLHTAGSMPMEVWKGKRKNYGVVYPMQTFSKQREICMEEVPFFLEANTAENLDLLRKLTEHLSPKVYEASSAQRKYLHIAAVFACNFSNHMYAICEHLLTAHQLPFESMLPLIDETARKVHELSPLEAQTGPARRYDENVIQRHLDMLQDEEPQLAEIYRLLSQHIHQYETEKQK</sequence>
<organism evidence="3 4">
    <name type="scientific">Bacteroides mediterraneensis</name>
    <dbReference type="NCBI Taxonomy" id="1841856"/>
    <lineage>
        <taxon>Bacteria</taxon>
        <taxon>Pseudomonadati</taxon>
        <taxon>Bacteroidota</taxon>
        <taxon>Bacteroidia</taxon>
        <taxon>Bacteroidales</taxon>
        <taxon>Bacteroidaceae</taxon>
        <taxon>Bacteroides</taxon>
    </lineage>
</organism>
<comment type="caution">
    <text evidence="3">The sequence shown here is derived from an EMBL/GenBank/DDBJ whole genome shotgun (WGS) entry which is preliminary data.</text>
</comment>
<evidence type="ECO:0000313" key="4">
    <source>
        <dbReference type="Proteomes" id="UP000703295"/>
    </source>
</evidence>
<keyword evidence="4" id="KW-1185">Reference proteome</keyword>
<dbReference type="PANTHER" id="PTHR40459">
    <property type="entry name" value="CONSERVED HYPOTHETICAL ALANINE AND LEUCINE RICH PROTEIN"/>
    <property type="match status" value="1"/>
</dbReference>
<gene>
    <name evidence="3" type="ORF">H6A31_03430</name>
</gene>
<dbReference type="Gene3D" id="1.10.1040.20">
    <property type="entry name" value="ProC-like, C-terminal domain"/>
    <property type="match status" value="1"/>
</dbReference>
<dbReference type="Proteomes" id="UP000703295">
    <property type="component" value="Unassembled WGS sequence"/>
</dbReference>
<dbReference type="PANTHER" id="PTHR40459:SF1">
    <property type="entry name" value="CONSERVED HYPOTHETICAL ALANINE AND LEUCINE RICH PROTEIN"/>
    <property type="match status" value="1"/>
</dbReference>
<dbReference type="InterPro" id="IPR037108">
    <property type="entry name" value="TM1727-like_C_sf"/>
</dbReference>
<reference evidence="3 4" key="1">
    <citation type="journal article" date="2021" name="Sci. Rep.">
        <title>The distribution of antibiotic resistance genes in chicken gut microbiota commensals.</title>
        <authorList>
            <person name="Juricova H."/>
            <person name="Matiasovicova J."/>
            <person name="Kubasova T."/>
            <person name="Cejkova D."/>
            <person name="Rychlik I."/>
        </authorList>
    </citation>
    <scope>NUCLEOTIDE SEQUENCE [LARGE SCALE GENOMIC DNA]</scope>
    <source>
        <strain evidence="3 4">An801</strain>
    </source>
</reference>